<evidence type="ECO:0008006" key="4">
    <source>
        <dbReference type="Google" id="ProtNLM"/>
    </source>
</evidence>
<dbReference type="PANTHER" id="PTHR33324">
    <property type="entry name" value="EXPRESSED PROTEIN"/>
    <property type="match status" value="1"/>
</dbReference>
<reference evidence="2 3" key="1">
    <citation type="submission" date="2018-09" db="EMBL/GenBank/DDBJ databases">
        <title>Genomic investigation of the strawberry pathogen Phytophthora fragariae indicates pathogenicity is determined by transcriptional variation in three key races.</title>
        <authorList>
            <person name="Adams T.M."/>
            <person name="Armitage A.D."/>
            <person name="Sobczyk M.K."/>
            <person name="Bates H.J."/>
            <person name="Dunwell J.M."/>
            <person name="Nellist C.F."/>
            <person name="Harrison R.J."/>
        </authorList>
    </citation>
    <scope>NUCLEOTIDE SEQUENCE [LARGE SCALE GENOMIC DNA]</scope>
    <source>
        <strain evidence="2 3">SCRP249</strain>
    </source>
</reference>
<protein>
    <recommendedName>
        <fullName evidence="4">Myb/SANT-like domain-containing protein</fullName>
    </recommendedName>
</protein>
<proteinExistence type="predicted"/>
<accession>A0A6A3L6D1</accession>
<organism evidence="2 3">
    <name type="scientific">Phytophthora rubi</name>
    <dbReference type="NCBI Taxonomy" id="129364"/>
    <lineage>
        <taxon>Eukaryota</taxon>
        <taxon>Sar</taxon>
        <taxon>Stramenopiles</taxon>
        <taxon>Oomycota</taxon>
        <taxon>Peronosporomycetes</taxon>
        <taxon>Peronosporales</taxon>
        <taxon>Peronosporaceae</taxon>
        <taxon>Phytophthora</taxon>
    </lineage>
</organism>
<name>A0A6A3L6D1_9STRA</name>
<evidence type="ECO:0000256" key="1">
    <source>
        <dbReference type="SAM" id="MobiDB-lite"/>
    </source>
</evidence>
<dbReference type="EMBL" id="QXFV01001129">
    <property type="protein sequence ID" value="KAE9014350.1"/>
    <property type="molecule type" value="Genomic_DNA"/>
</dbReference>
<dbReference type="Proteomes" id="UP000429607">
    <property type="component" value="Unassembled WGS sequence"/>
</dbReference>
<evidence type="ECO:0000313" key="3">
    <source>
        <dbReference type="Proteomes" id="UP000429607"/>
    </source>
</evidence>
<feature type="compositionally biased region" description="Polar residues" evidence="1">
    <location>
        <begin position="1"/>
        <end position="26"/>
    </location>
</feature>
<comment type="caution">
    <text evidence="2">The sequence shown here is derived from an EMBL/GenBank/DDBJ whole genome shotgun (WGS) entry which is preliminary data.</text>
</comment>
<feature type="region of interest" description="Disordered" evidence="1">
    <location>
        <begin position="1"/>
        <end position="57"/>
    </location>
</feature>
<gene>
    <name evidence="2" type="ORF">PR001_g15166</name>
</gene>
<feature type="compositionally biased region" description="Basic and acidic residues" evidence="1">
    <location>
        <begin position="37"/>
        <end position="49"/>
    </location>
</feature>
<evidence type="ECO:0000313" key="2">
    <source>
        <dbReference type="EMBL" id="KAE9014350.1"/>
    </source>
</evidence>
<dbReference type="PANTHER" id="PTHR33324:SF2">
    <property type="entry name" value="MYB_SANT-LIKE DNA-BINDING DOMAIN-CONTAINING PROTEIN"/>
    <property type="match status" value="1"/>
</dbReference>
<sequence>MKQMGSTAEGSASAPGQVTIAKSTTGAGKKKMYSGKQRKESTKPSERGTIRTGKKKPILWDSGGVNNGKSSLLIVLDWITNPANNGKWRGSDHNNGKTKETLLTKIVAKLIAAGIKHRDCAGVREKIDSLENQYREAENILAGTGVGVTDEAELRFAILKRCPPYYDLHDVMVDWPSARPHITSDSIDDAARSAPTTRKVVAGGLL</sequence>
<dbReference type="AlphaFoldDB" id="A0A6A3L6D1"/>